<dbReference type="SUPFAM" id="SSF53822">
    <property type="entry name" value="Periplasmic binding protein-like I"/>
    <property type="match status" value="1"/>
</dbReference>
<dbReference type="Pfam" id="PF01094">
    <property type="entry name" value="ANF_receptor"/>
    <property type="match status" value="1"/>
</dbReference>
<reference evidence="13 14" key="1">
    <citation type="journal article" date="2007" name="Science">
        <title>Sea anemone genome reveals ancestral eumetazoan gene repertoire and genomic organization.</title>
        <authorList>
            <person name="Putnam N.H."/>
            <person name="Srivastava M."/>
            <person name="Hellsten U."/>
            <person name="Dirks B."/>
            <person name="Chapman J."/>
            <person name="Salamov A."/>
            <person name="Terry A."/>
            <person name="Shapiro H."/>
            <person name="Lindquist E."/>
            <person name="Kapitonov V.V."/>
            <person name="Jurka J."/>
            <person name="Genikhovich G."/>
            <person name="Grigoriev I.V."/>
            <person name="Lucas S.M."/>
            <person name="Steele R.E."/>
            <person name="Finnerty J.R."/>
            <person name="Technau U."/>
            <person name="Martindale M.Q."/>
            <person name="Rokhsar D.S."/>
        </authorList>
    </citation>
    <scope>NUCLEOTIDE SEQUENCE [LARGE SCALE GENOMIC DNA]</scope>
    <source>
        <strain evidence="14">CH2 X CH6</strain>
    </source>
</reference>
<keyword evidence="9" id="KW-0807">Transducer</keyword>
<dbReference type="InParanoid" id="A7RR90"/>
<evidence type="ECO:0000313" key="14">
    <source>
        <dbReference type="Proteomes" id="UP000001593"/>
    </source>
</evidence>
<comment type="subcellular location">
    <subcellularLocation>
        <location evidence="1">Cell membrane</location>
        <topology evidence="1">Multi-pass membrane protein</topology>
    </subcellularLocation>
</comment>
<dbReference type="CDD" id="cd13953">
    <property type="entry name" value="7tm_classC_mGluR-like"/>
    <property type="match status" value="1"/>
</dbReference>
<evidence type="ECO:0000256" key="7">
    <source>
        <dbReference type="ARBA" id="ARBA00023170"/>
    </source>
</evidence>
<dbReference type="GO" id="GO:0001640">
    <property type="term" value="F:adenylate cyclase inhibiting G protein-coupled glutamate receptor activity"/>
    <property type="evidence" value="ECO:0000318"/>
    <property type="project" value="GO_Central"/>
</dbReference>
<evidence type="ECO:0000256" key="1">
    <source>
        <dbReference type="ARBA" id="ARBA00004651"/>
    </source>
</evidence>
<sequence length="881" mass="99564">MRCLLIFFLICPMWDITAHAHLPTRLYQDGDVILGCLISVREKESYDKCGKFFEAGISRAESVIYVIDKINEDPALLPGIKLGYDIRDYCDSPALAMQHAYDFSISVPGLNHTHVRISMATDRDHAPRNAKPIAALIGPSDSGTALPLAGLLRVEAIPMISSSATSDELSGKLYSNFFRTIPPDIYQAKAMADLIERFNWSYIGAVVVDHSYGRYGIRALEQESYDRKSFCIAATEFLPRSGFEKKLGVVISTLASKKNIKVIVLWTTETLGKNFLKEAKKQGLTHRTWILSEALATYKAKGFFSEYLSPYDHYFGIQPKLWEDPNFANHMMAVTPSLSVNSTNVWWEFVWQEIFHCTARGAKGFEPCGPQVKITKPLYERLKSGFVTYQEDAFYAAAHALDAIFKCNGSDCPQKIPYVNPIEVTKYLRQVDFKGLTGQVRFDKNGDPVNALYEVVSFKTFEDGTSTEKVIIGTWRNTIHEGLDIDSSLIQWKDGELPRSVCNDKCPVGTWQTKTVRCCWECIQCADGFANSISGAGNCTTCPIHQKSDKDREFCVDLPIINQSWMSPSVITFLIITIIGFLATFFTLFVFIKYRHTPIVKASNRELSFLLLVGILLCFTLALFDLVRPNSALCPIIEPWRYIVYTTCVSTLLLKTMRIVELFEANSNIGRCIKFYVMHPTRQVATVFMINMVEIILAIIWLVLDNPHVYKDIKPGVSIFLLCRSYISIIGQVLLLLMLLYLTSLSLFCIYYAFRGRNLPENFNEARYISFSMYILLLSWLAYYPVAFTLEGWPYEAVIACATTLLNSFGLLGCMFLPKVWIILRHPERNTMEAVRANLRIASGMENFTVRTVAPRVPGKPGTAELTTEVTWSPKHNSSGY</sequence>
<evidence type="ECO:0000256" key="2">
    <source>
        <dbReference type="ARBA" id="ARBA00022475"/>
    </source>
</evidence>
<keyword evidence="5" id="KW-0297">G-protein coupled receptor</keyword>
<dbReference type="GO" id="GO:0005886">
    <property type="term" value="C:plasma membrane"/>
    <property type="evidence" value="ECO:0000318"/>
    <property type="project" value="GO_Central"/>
</dbReference>
<dbReference type="InterPro" id="IPR028082">
    <property type="entry name" value="Peripla_BP_I"/>
</dbReference>
<evidence type="ECO:0000256" key="11">
    <source>
        <dbReference type="SAM" id="SignalP"/>
    </source>
</evidence>
<dbReference type="GO" id="GO:0007216">
    <property type="term" value="P:G protein-coupled glutamate receptor signaling pathway"/>
    <property type="evidence" value="ECO:0000318"/>
    <property type="project" value="GO_Central"/>
</dbReference>
<proteinExistence type="predicted"/>
<dbReference type="Pfam" id="PF00003">
    <property type="entry name" value="7tm_3"/>
    <property type="match status" value="1"/>
</dbReference>
<dbReference type="InterPro" id="IPR017978">
    <property type="entry name" value="GPCR_3_C"/>
</dbReference>
<dbReference type="eggNOG" id="KOG1056">
    <property type="taxonomic scope" value="Eukaryota"/>
</dbReference>
<dbReference type="OMA" id="NAFAREF"/>
<dbReference type="Proteomes" id="UP000001593">
    <property type="component" value="Unassembled WGS sequence"/>
</dbReference>
<dbReference type="InterPro" id="IPR050726">
    <property type="entry name" value="mGluR"/>
</dbReference>
<feature type="transmembrane region" description="Helical" evidence="10">
    <location>
        <begin position="766"/>
        <end position="785"/>
    </location>
</feature>
<gene>
    <name evidence="13" type="ORF">NEMVEDRAFT_v1g200922</name>
</gene>
<dbReference type="PANTHER" id="PTHR24060">
    <property type="entry name" value="METABOTROPIC GLUTAMATE RECEPTOR"/>
    <property type="match status" value="1"/>
</dbReference>
<keyword evidence="7" id="KW-0675">Receptor</keyword>
<dbReference type="InterPro" id="IPR038550">
    <property type="entry name" value="GPCR_3_9-Cys_sf"/>
</dbReference>
<feature type="chain" id="PRO_5002713752" description="G-protein coupled receptors family 3 profile domain-containing protein" evidence="11">
    <location>
        <begin position="21"/>
        <end position="881"/>
    </location>
</feature>
<evidence type="ECO:0000256" key="5">
    <source>
        <dbReference type="ARBA" id="ARBA00023040"/>
    </source>
</evidence>
<keyword evidence="8" id="KW-0325">Glycoprotein</keyword>
<evidence type="ECO:0000259" key="12">
    <source>
        <dbReference type="PROSITE" id="PS50259"/>
    </source>
</evidence>
<evidence type="ECO:0000256" key="4">
    <source>
        <dbReference type="ARBA" id="ARBA00022989"/>
    </source>
</evidence>
<dbReference type="HOGENOM" id="CLU_005389_5_1_1"/>
<keyword evidence="3 10" id="KW-0812">Transmembrane</keyword>
<keyword evidence="4 10" id="KW-1133">Transmembrane helix</keyword>
<dbReference type="InterPro" id="IPR001828">
    <property type="entry name" value="ANF_lig-bd_rcpt"/>
</dbReference>
<dbReference type="GO" id="GO:0051966">
    <property type="term" value="P:regulation of synaptic transmission, glutamatergic"/>
    <property type="evidence" value="ECO:0000318"/>
    <property type="project" value="GO_Central"/>
</dbReference>
<dbReference type="Gene3D" id="3.40.50.2300">
    <property type="match status" value="2"/>
</dbReference>
<dbReference type="KEGG" id="nve:5518217"/>
<dbReference type="EMBL" id="DS469530">
    <property type="protein sequence ID" value="EDO46069.1"/>
    <property type="molecule type" value="Genomic_DNA"/>
</dbReference>
<feature type="transmembrane region" description="Helical" evidence="10">
    <location>
        <begin position="797"/>
        <end position="822"/>
    </location>
</feature>
<organism evidence="13 14">
    <name type="scientific">Nematostella vectensis</name>
    <name type="common">Starlet sea anemone</name>
    <dbReference type="NCBI Taxonomy" id="45351"/>
    <lineage>
        <taxon>Eukaryota</taxon>
        <taxon>Metazoa</taxon>
        <taxon>Cnidaria</taxon>
        <taxon>Anthozoa</taxon>
        <taxon>Hexacorallia</taxon>
        <taxon>Actiniaria</taxon>
        <taxon>Edwardsiidae</taxon>
        <taxon>Nematostella</taxon>
    </lineage>
</organism>
<feature type="transmembrane region" description="Helical" evidence="10">
    <location>
        <begin position="684"/>
        <end position="704"/>
    </location>
</feature>
<feature type="transmembrane region" description="Helical" evidence="10">
    <location>
        <begin position="570"/>
        <end position="594"/>
    </location>
</feature>
<feature type="transmembrane region" description="Helical" evidence="10">
    <location>
        <begin position="642"/>
        <end position="663"/>
    </location>
</feature>
<dbReference type="PRINTS" id="PR00248">
    <property type="entry name" value="GPCRMGR"/>
</dbReference>
<feature type="transmembrane region" description="Helical" evidence="10">
    <location>
        <begin position="724"/>
        <end position="754"/>
    </location>
</feature>
<evidence type="ECO:0000256" key="9">
    <source>
        <dbReference type="ARBA" id="ARBA00023224"/>
    </source>
</evidence>
<dbReference type="InterPro" id="IPR000337">
    <property type="entry name" value="GPCR_3"/>
</dbReference>
<keyword evidence="14" id="KW-1185">Reference proteome</keyword>
<feature type="domain" description="G-protein coupled receptors family 3 profile" evidence="12">
    <location>
        <begin position="569"/>
        <end position="839"/>
    </location>
</feature>
<dbReference type="PhylomeDB" id="A7RR90"/>
<protein>
    <recommendedName>
        <fullName evidence="12">G-protein coupled receptors family 3 profile domain-containing protein</fullName>
    </recommendedName>
</protein>
<dbReference type="AlphaFoldDB" id="A7RR90"/>
<evidence type="ECO:0000256" key="6">
    <source>
        <dbReference type="ARBA" id="ARBA00023136"/>
    </source>
</evidence>
<dbReference type="OrthoDB" id="5965012at2759"/>
<feature type="transmembrane region" description="Helical" evidence="10">
    <location>
        <begin position="606"/>
        <end position="627"/>
    </location>
</feature>
<name>A7RR90_NEMVE</name>
<evidence type="ECO:0000256" key="3">
    <source>
        <dbReference type="ARBA" id="ARBA00022692"/>
    </source>
</evidence>
<keyword evidence="6 10" id="KW-0472">Membrane</keyword>
<evidence type="ECO:0000256" key="8">
    <source>
        <dbReference type="ARBA" id="ARBA00023180"/>
    </source>
</evidence>
<evidence type="ECO:0000313" key="13">
    <source>
        <dbReference type="EMBL" id="EDO46069.1"/>
    </source>
</evidence>
<dbReference type="Gene3D" id="2.10.50.30">
    <property type="entry name" value="GPCR, family 3, nine cysteines domain"/>
    <property type="match status" value="1"/>
</dbReference>
<dbReference type="STRING" id="45351.A7RR90"/>
<keyword evidence="11" id="KW-0732">Signal</keyword>
<accession>A7RR90</accession>
<dbReference type="FunFam" id="3.40.50.2300:FF:000253">
    <property type="entry name" value="Extracellular calcium-sensing receptor"/>
    <property type="match status" value="1"/>
</dbReference>
<feature type="signal peptide" evidence="11">
    <location>
        <begin position="1"/>
        <end position="20"/>
    </location>
</feature>
<keyword evidence="2" id="KW-1003">Cell membrane</keyword>
<dbReference type="PROSITE" id="PS50259">
    <property type="entry name" value="G_PROTEIN_RECEP_F3_4"/>
    <property type="match status" value="1"/>
</dbReference>
<evidence type="ECO:0000256" key="10">
    <source>
        <dbReference type="SAM" id="Phobius"/>
    </source>
</evidence>